<evidence type="ECO:0000256" key="1">
    <source>
        <dbReference type="ARBA" id="ARBA00022801"/>
    </source>
</evidence>
<dbReference type="EMBL" id="KZ826443">
    <property type="protein sequence ID" value="PYI00614.1"/>
    <property type="molecule type" value="Genomic_DNA"/>
</dbReference>
<evidence type="ECO:0000313" key="3">
    <source>
        <dbReference type="EMBL" id="PYI00614.1"/>
    </source>
</evidence>
<proteinExistence type="predicted"/>
<gene>
    <name evidence="3" type="ORF">BO78DRAFT_329616</name>
</gene>
<accession>A0A319EA93</accession>
<keyword evidence="4" id="KW-1185">Reference proteome</keyword>
<dbReference type="Gene3D" id="3.40.50.1820">
    <property type="entry name" value="alpha/beta hydrolase"/>
    <property type="match status" value="1"/>
</dbReference>
<dbReference type="PANTHER" id="PTHR48081">
    <property type="entry name" value="AB HYDROLASE SUPERFAMILY PROTEIN C4A8.06C"/>
    <property type="match status" value="1"/>
</dbReference>
<keyword evidence="1 3" id="KW-0378">Hydrolase</keyword>
<dbReference type="OrthoDB" id="433474at2759"/>
<evidence type="ECO:0000313" key="4">
    <source>
        <dbReference type="Proteomes" id="UP000248423"/>
    </source>
</evidence>
<organism evidence="3 4">
    <name type="scientific">Aspergillus sclerotiicarbonarius (strain CBS 121057 / IBT 28362)</name>
    <dbReference type="NCBI Taxonomy" id="1448318"/>
    <lineage>
        <taxon>Eukaryota</taxon>
        <taxon>Fungi</taxon>
        <taxon>Dikarya</taxon>
        <taxon>Ascomycota</taxon>
        <taxon>Pezizomycotina</taxon>
        <taxon>Eurotiomycetes</taxon>
        <taxon>Eurotiomycetidae</taxon>
        <taxon>Eurotiales</taxon>
        <taxon>Aspergillaceae</taxon>
        <taxon>Aspergillus</taxon>
        <taxon>Aspergillus subgen. Circumdati</taxon>
    </lineage>
</organism>
<dbReference type="Pfam" id="PF20434">
    <property type="entry name" value="BD-FAE"/>
    <property type="match status" value="1"/>
</dbReference>
<dbReference type="Proteomes" id="UP000248423">
    <property type="component" value="Unassembled WGS sequence"/>
</dbReference>
<dbReference type="InterPro" id="IPR049492">
    <property type="entry name" value="BD-FAE-like_dom"/>
</dbReference>
<dbReference type="GO" id="GO:0016787">
    <property type="term" value="F:hydrolase activity"/>
    <property type="evidence" value="ECO:0007669"/>
    <property type="project" value="UniProtKB-KW"/>
</dbReference>
<name>A0A319EA93_ASPSB</name>
<dbReference type="PANTHER" id="PTHR48081:SF33">
    <property type="entry name" value="KYNURENINE FORMAMIDASE"/>
    <property type="match status" value="1"/>
</dbReference>
<dbReference type="STRING" id="1448318.A0A319EA93"/>
<dbReference type="SUPFAM" id="SSF53474">
    <property type="entry name" value="alpha/beta-Hydrolases"/>
    <property type="match status" value="1"/>
</dbReference>
<evidence type="ECO:0000259" key="2">
    <source>
        <dbReference type="Pfam" id="PF20434"/>
    </source>
</evidence>
<dbReference type="InterPro" id="IPR029058">
    <property type="entry name" value="AB_hydrolase_fold"/>
</dbReference>
<feature type="domain" description="BD-FAE-like" evidence="2">
    <location>
        <begin position="54"/>
        <end position="171"/>
    </location>
</feature>
<dbReference type="VEuPathDB" id="FungiDB:BO78DRAFT_329616"/>
<dbReference type="AlphaFoldDB" id="A0A319EA93"/>
<reference evidence="3 4" key="1">
    <citation type="submission" date="2018-02" db="EMBL/GenBank/DDBJ databases">
        <title>The genomes of Aspergillus section Nigri reveals drivers in fungal speciation.</title>
        <authorList>
            <consortium name="DOE Joint Genome Institute"/>
            <person name="Vesth T.C."/>
            <person name="Nybo J."/>
            <person name="Theobald S."/>
            <person name="Brandl J."/>
            <person name="Frisvad J.C."/>
            <person name="Nielsen K.F."/>
            <person name="Lyhne E.K."/>
            <person name="Kogle M.E."/>
            <person name="Kuo A."/>
            <person name="Riley R."/>
            <person name="Clum A."/>
            <person name="Nolan M."/>
            <person name="Lipzen A."/>
            <person name="Salamov A."/>
            <person name="Henrissat B."/>
            <person name="Wiebenga A."/>
            <person name="De vries R.P."/>
            <person name="Grigoriev I.V."/>
            <person name="Mortensen U.H."/>
            <person name="Andersen M.R."/>
            <person name="Baker S.E."/>
        </authorList>
    </citation>
    <scope>NUCLEOTIDE SEQUENCE [LARGE SCALE GENOMIC DNA]</scope>
    <source>
        <strain evidence="3 4">CBS 121057</strain>
    </source>
</reference>
<protein>
    <submittedName>
        <fullName evidence="3">Alpha/beta-hydrolase</fullName>
    </submittedName>
</protein>
<sequence>MDPIFARIAQETTNFQPGDEELWRNLYTPFYPSPPPTITVIRDQRYGPHARNTLDIFIPSNANTDNAPSHPVLVYVHGGGFFSGDKQWSEQVYSNIGCFFSQHDIITVIINHRLVPDVQYPGGADDIQMAREWIYANIASPRFGCGDVDKVLLLGHSSGGAHVAMNLYAAGDKERTSEVEVFPPVAGVMYLSVPFWYDSTKPVRRRTIGHYYGSDEEGVWGPKSALGLFQALPDDSPMLRETIDATLKFFNAYRARSTPPGTLPGFHVLKRHNHLSNILSIGTEDTAQGEHLLEFIWSCVKPGGGDGSR</sequence>
<dbReference type="InterPro" id="IPR050300">
    <property type="entry name" value="GDXG_lipolytic_enzyme"/>
</dbReference>